<feature type="region of interest" description="Disordered" evidence="5">
    <location>
        <begin position="1"/>
        <end position="25"/>
    </location>
</feature>
<evidence type="ECO:0000259" key="7">
    <source>
        <dbReference type="PROSITE" id="PS51935"/>
    </source>
</evidence>
<feature type="compositionally biased region" description="Basic and acidic residues" evidence="5">
    <location>
        <begin position="83"/>
        <end position="99"/>
    </location>
</feature>
<comment type="similarity">
    <text evidence="1">Belongs to the peptidase C40 family.</text>
</comment>
<feature type="domain" description="NlpC/P60" evidence="7">
    <location>
        <begin position="479"/>
        <end position="634"/>
    </location>
</feature>
<evidence type="ECO:0000313" key="8">
    <source>
        <dbReference type="EMBL" id="MCG4528368.1"/>
    </source>
</evidence>
<dbReference type="RefSeq" id="WP_238074784.1">
    <property type="nucleotide sequence ID" value="NZ_JAKNJB010000032.1"/>
</dbReference>
<evidence type="ECO:0000256" key="5">
    <source>
        <dbReference type="SAM" id="MobiDB-lite"/>
    </source>
</evidence>
<evidence type="ECO:0000256" key="2">
    <source>
        <dbReference type="ARBA" id="ARBA00022670"/>
    </source>
</evidence>
<feature type="transmembrane region" description="Helical" evidence="6">
    <location>
        <begin position="268"/>
        <end position="298"/>
    </location>
</feature>
<dbReference type="Proteomes" id="UP001200313">
    <property type="component" value="Unassembled WGS sequence"/>
</dbReference>
<keyword evidence="3" id="KW-0378">Hydrolase</keyword>
<comment type="caution">
    <text evidence="8">The sequence shown here is derived from an EMBL/GenBank/DDBJ whole genome shotgun (WGS) entry which is preliminary data.</text>
</comment>
<evidence type="ECO:0000256" key="1">
    <source>
        <dbReference type="ARBA" id="ARBA00007074"/>
    </source>
</evidence>
<dbReference type="InterPro" id="IPR038765">
    <property type="entry name" value="Papain-like_cys_pep_sf"/>
</dbReference>
<protein>
    <submittedName>
        <fullName evidence="8">NlpC/P60 family protein</fullName>
    </submittedName>
</protein>
<keyword evidence="9" id="KW-1185">Reference proteome</keyword>
<keyword evidence="6" id="KW-1133">Transmembrane helix</keyword>
<reference evidence="8 9" key="1">
    <citation type="submission" date="2022-01" db="EMBL/GenBank/DDBJ databases">
        <title>Collection of gut derived symbiotic bacterial strains cultured from healthy donors.</title>
        <authorList>
            <person name="Lin H."/>
            <person name="Kohout C."/>
            <person name="Waligurski E."/>
            <person name="Pamer E.G."/>
        </authorList>
    </citation>
    <scope>NUCLEOTIDE SEQUENCE [LARGE SCALE GENOMIC DNA]</scope>
    <source>
        <strain evidence="8 9">DFI.3.7</strain>
    </source>
</reference>
<keyword evidence="4" id="KW-0788">Thiol protease</keyword>
<accession>A0ABS9MC78</accession>
<proteinExistence type="inferred from homology"/>
<organism evidence="8 9">
    <name type="scientific">Intestinimonas massiliensis</name>
    <name type="common">ex Afouda et al. 2020</name>
    <dbReference type="NCBI Taxonomy" id="1673721"/>
    <lineage>
        <taxon>Bacteria</taxon>
        <taxon>Bacillati</taxon>
        <taxon>Bacillota</taxon>
        <taxon>Clostridia</taxon>
        <taxon>Eubacteriales</taxon>
        <taxon>Intestinimonas</taxon>
    </lineage>
</organism>
<feature type="region of interest" description="Disordered" evidence="5">
    <location>
        <begin position="38"/>
        <end position="149"/>
    </location>
</feature>
<sequence length="634" mass="69568">MPEFKEKPKMGQPKSKRTAMLDPRHRAKLLKEKYRQQLAERRELESDSAETQAVDEVENTANWAVDTVQDRAAQVPRVRQKPPIKEKSSASIPREHKANEQTAASREPPARYTAPKNKKFLETPSAEEARLPDEKRQFESRRQFVVDKQKNKLLSKRRAVYSAEEPPAFYDAEWEPVSPSKTDMPKHSAFKEQKRFAVNDHSRSKPEKPLPAPKVKRTSFKTAAKPISAAQKTASQQQIHQTAAQAKKAAKTAVELFKRAAGMFRRAAAALISALAGFVGGTVVLVALVVIIIIAAVASSPFGLYFAAERNAPDTVSVAEAVAQVNIAYNAKLEELQAGDYDSIDIQGQTPDWPEVLAVFAAKTAGTDDGVDVATLDADRVARLTAVFWDMTKITSWVETIDHPGSGDDDGWTEYILHITITPKTADEMRTAYAFTRYQNEALDELLADRATLASLASSLTITNADAEEVLQNLPADLSPERRAVIQNALMLYGKVSYFWGGKSLVLGWDSRWGQLRQVTAAGSSTTGTYRPYGLDCSGFVDWAFYNATGGSYIIGHGGGATMQHSYCTDISWSDAQPGDLVFYPDNSHVGIICGRDEDGSLLVIHCASGANNVVITGTSGFISVARPDYFSDN</sequence>
<keyword evidence="6" id="KW-0472">Membrane</keyword>
<evidence type="ECO:0000256" key="3">
    <source>
        <dbReference type="ARBA" id="ARBA00022801"/>
    </source>
</evidence>
<keyword evidence="2" id="KW-0645">Protease</keyword>
<dbReference type="PROSITE" id="PS51935">
    <property type="entry name" value="NLPC_P60"/>
    <property type="match status" value="1"/>
</dbReference>
<dbReference type="EMBL" id="JAKNJB010000032">
    <property type="protein sequence ID" value="MCG4528368.1"/>
    <property type="molecule type" value="Genomic_DNA"/>
</dbReference>
<feature type="compositionally biased region" description="Basic and acidic residues" evidence="5">
    <location>
        <begin position="197"/>
        <end position="208"/>
    </location>
</feature>
<evidence type="ECO:0000313" key="9">
    <source>
        <dbReference type="Proteomes" id="UP001200313"/>
    </source>
</evidence>
<dbReference type="SUPFAM" id="SSF54001">
    <property type="entry name" value="Cysteine proteinases"/>
    <property type="match status" value="1"/>
</dbReference>
<feature type="compositionally biased region" description="Basic and acidic residues" evidence="5">
    <location>
        <begin position="127"/>
        <end position="149"/>
    </location>
</feature>
<evidence type="ECO:0000256" key="6">
    <source>
        <dbReference type="SAM" id="Phobius"/>
    </source>
</evidence>
<keyword evidence="6" id="KW-0812">Transmembrane</keyword>
<feature type="region of interest" description="Disordered" evidence="5">
    <location>
        <begin position="197"/>
        <end position="217"/>
    </location>
</feature>
<dbReference type="Gene3D" id="3.90.1720.10">
    <property type="entry name" value="endopeptidase domain like (from Nostoc punctiforme)"/>
    <property type="match status" value="1"/>
</dbReference>
<gene>
    <name evidence="8" type="ORF">L0P79_15025</name>
</gene>
<evidence type="ECO:0000256" key="4">
    <source>
        <dbReference type="ARBA" id="ARBA00022807"/>
    </source>
</evidence>
<name>A0ABS9MC78_9FIRM</name>
<dbReference type="InterPro" id="IPR000064">
    <property type="entry name" value="NLP_P60_dom"/>
</dbReference>
<dbReference type="Pfam" id="PF00877">
    <property type="entry name" value="NLPC_P60"/>
    <property type="match status" value="1"/>
</dbReference>